<dbReference type="EMBL" id="JAGPYM010000030">
    <property type="protein sequence ID" value="KAH6877219.1"/>
    <property type="molecule type" value="Genomic_DNA"/>
</dbReference>
<protein>
    <recommendedName>
        <fullName evidence="4">C2H2-type domain-containing protein</fullName>
    </recommendedName>
</protein>
<keyword evidence="3" id="KW-1185">Reference proteome</keyword>
<proteinExistence type="predicted"/>
<accession>A0A9P8VWL6</accession>
<feature type="region of interest" description="Disordered" evidence="1">
    <location>
        <begin position="48"/>
        <end position="69"/>
    </location>
</feature>
<dbReference type="Proteomes" id="UP000777438">
    <property type="component" value="Unassembled WGS sequence"/>
</dbReference>
<reference evidence="2 3" key="1">
    <citation type="journal article" date="2021" name="Nat. Commun.">
        <title>Genetic determinants of endophytism in the Arabidopsis root mycobiome.</title>
        <authorList>
            <person name="Mesny F."/>
            <person name="Miyauchi S."/>
            <person name="Thiergart T."/>
            <person name="Pickel B."/>
            <person name="Atanasova L."/>
            <person name="Karlsson M."/>
            <person name="Huettel B."/>
            <person name="Barry K.W."/>
            <person name="Haridas S."/>
            <person name="Chen C."/>
            <person name="Bauer D."/>
            <person name="Andreopoulos W."/>
            <person name="Pangilinan J."/>
            <person name="LaButti K."/>
            <person name="Riley R."/>
            <person name="Lipzen A."/>
            <person name="Clum A."/>
            <person name="Drula E."/>
            <person name="Henrissat B."/>
            <person name="Kohler A."/>
            <person name="Grigoriev I.V."/>
            <person name="Martin F.M."/>
            <person name="Hacquard S."/>
        </authorList>
    </citation>
    <scope>NUCLEOTIDE SEQUENCE [LARGE SCALE GENOMIC DNA]</scope>
    <source>
        <strain evidence="2 3">MPI-CAGE-CH-0241</strain>
    </source>
</reference>
<feature type="region of interest" description="Disordered" evidence="1">
    <location>
        <begin position="86"/>
        <end position="134"/>
    </location>
</feature>
<sequence length="393" mass="45147">MARYIILSCRGKRCPHRSTQPSQNRSSTIRVYQLSYTPLDNEISRVHTDLASVGTKRRRPDQSQGSVRRHACHICRTQGSPPYVTLVSSDSECGESDSGNDLDSDDSWETEDSWETDDPWGSESPEENEDQDLREGSLQFSYPKLKASMDAAQYGPPPNHRQLSLRKRSRTSNWASHSPCHEDEAYQSDSESADVSSESGCYHFGCPFYFSDPEKYHKCLMNHDLRSARDTRRHVQLYHMKPLYCPMCYETFTMVRDRDMHISKRSCNMCDEREVDGINEYQRARLSKRDMPCLSETARWKRIWDTIFPNREAPRSPYLTDNCGLAVSKARDYWRQYGASCVSQYLGSLGLLGRRREGDGKAEVALVKLTLKDLLSQIAAEHRPVKDSNSHTE</sequence>
<feature type="region of interest" description="Disordered" evidence="1">
    <location>
        <begin position="149"/>
        <end position="168"/>
    </location>
</feature>
<dbReference type="AlphaFoldDB" id="A0A9P8VWL6"/>
<evidence type="ECO:0000313" key="2">
    <source>
        <dbReference type="EMBL" id="KAH6877219.1"/>
    </source>
</evidence>
<evidence type="ECO:0000256" key="1">
    <source>
        <dbReference type="SAM" id="MobiDB-lite"/>
    </source>
</evidence>
<name>A0A9P8VWL6_9HYPO</name>
<dbReference type="OrthoDB" id="5241264at2759"/>
<dbReference type="PANTHER" id="PTHR38166">
    <property type="entry name" value="C2H2-TYPE DOMAIN-CONTAINING PROTEIN-RELATED"/>
    <property type="match status" value="1"/>
</dbReference>
<feature type="compositionally biased region" description="Acidic residues" evidence="1">
    <location>
        <begin position="92"/>
        <end position="132"/>
    </location>
</feature>
<evidence type="ECO:0000313" key="3">
    <source>
        <dbReference type="Proteomes" id="UP000777438"/>
    </source>
</evidence>
<organism evidence="2 3">
    <name type="scientific">Thelonectria olida</name>
    <dbReference type="NCBI Taxonomy" id="1576542"/>
    <lineage>
        <taxon>Eukaryota</taxon>
        <taxon>Fungi</taxon>
        <taxon>Dikarya</taxon>
        <taxon>Ascomycota</taxon>
        <taxon>Pezizomycotina</taxon>
        <taxon>Sordariomycetes</taxon>
        <taxon>Hypocreomycetidae</taxon>
        <taxon>Hypocreales</taxon>
        <taxon>Nectriaceae</taxon>
        <taxon>Thelonectria</taxon>
    </lineage>
</organism>
<evidence type="ECO:0008006" key="4">
    <source>
        <dbReference type="Google" id="ProtNLM"/>
    </source>
</evidence>
<gene>
    <name evidence="2" type="ORF">B0T10DRAFT_413299</name>
</gene>
<comment type="caution">
    <text evidence="2">The sequence shown here is derived from an EMBL/GenBank/DDBJ whole genome shotgun (WGS) entry which is preliminary data.</text>
</comment>
<dbReference type="PANTHER" id="PTHR38166:SF1">
    <property type="entry name" value="C2H2-TYPE DOMAIN-CONTAINING PROTEIN"/>
    <property type="match status" value="1"/>
</dbReference>